<comment type="caution">
    <text evidence="1">The sequence shown here is derived from an EMBL/GenBank/DDBJ whole genome shotgun (WGS) entry which is preliminary data.</text>
</comment>
<gene>
    <name evidence="1" type="ORF">FHR69_002524</name>
</gene>
<sequence>MKIGELAQLSGLNASRIRFYEAQGLIRQVERQTNGYRRYPPQVLQTLKIIQCAQQAGFSLEELKLLLPDAATGEFKHDELVAGLERKVEQIEEMQLHLAQSKARLLEVIESIQARPEGMGCGANAERVLASLNVGARLAREER</sequence>
<accession>A0ACC5MDD3</accession>
<proteinExistence type="predicted"/>
<keyword evidence="1" id="KW-0238">DNA-binding</keyword>
<evidence type="ECO:0000313" key="2">
    <source>
        <dbReference type="Proteomes" id="UP000589818"/>
    </source>
</evidence>
<protein>
    <submittedName>
        <fullName evidence="1">DNA-binding transcriptional MerR regulator</fullName>
    </submittedName>
</protein>
<organism evidence="1 2">
    <name type="scientific">Pseudomonas umsongensis</name>
    <dbReference type="NCBI Taxonomy" id="198618"/>
    <lineage>
        <taxon>Bacteria</taxon>
        <taxon>Pseudomonadati</taxon>
        <taxon>Pseudomonadota</taxon>
        <taxon>Gammaproteobacteria</taxon>
        <taxon>Pseudomonadales</taxon>
        <taxon>Pseudomonadaceae</taxon>
        <taxon>Pseudomonas</taxon>
    </lineage>
</organism>
<dbReference type="Proteomes" id="UP000589818">
    <property type="component" value="Unassembled WGS sequence"/>
</dbReference>
<keyword evidence="2" id="KW-1185">Reference proteome</keyword>
<evidence type="ECO:0000313" key="1">
    <source>
        <dbReference type="EMBL" id="MBB2886658.1"/>
    </source>
</evidence>
<name>A0ACC5MDD3_9PSED</name>
<dbReference type="EMBL" id="JACHVR010000001">
    <property type="protein sequence ID" value="MBB2886658.1"/>
    <property type="molecule type" value="Genomic_DNA"/>
</dbReference>
<reference evidence="1" key="1">
    <citation type="submission" date="2020-08" db="EMBL/GenBank/DDBJ databases">
        <title>Plant associated metagenomes--Microbial community diversity and host control of community assembly across model and emerging plant ecological genomics systems.</title>
        <authorList>
            <person name="Dangl J."/>
        </authorList>
    </citation>
    <scope>NUCLEOTIDE SEQUENCE</scope>
    <source>
        <strain evidence="1">KD5</strain>
    </source>
</reference>